<evidence type="ECO:0000313" key="3">
    <source>
        <dbReference type="Proteomes" id="UP001596142"/>
    </source>
</evidence>
<dbReference type="InterPro" id="IPR029063">
    <property type="entry name" value="SAM-dependent_MTases_sf"/>
</dbReference>
<reference evidence="3" key="1">
    <citation type="journal article" date="2019" name="Int. J. Syst. Evol. Microbiol.">
        <title>The Global Catalogue of Microorganisms (GCM) 10K type strain sequencing project: providing services to taxonomists for standard genome sequencing and annotation.</title>
        <authorList>
            <consortium name="The Broad Institute Genomics Platform"/>
            <consortium name="The Broad Institute Genome Sequencing Center for Infectious Disease"/>
            <person name="Wu L."/>
            <person name="Ma J."/>
        </authorList>
    </citation>
    <scope>NUCLEOTIDE SEQUENCE [LARGE SCALE GENOMIC DNA]</scope>
    <source>
        <strain evidence="3">CECT 7184</strain>
    </source>
</reference>
<dbReference type="EC" id="2.1.1.223" evidence="2"/>
<dbReference type="RefSeq" id="WP_385943156.1">
    <property type="nucleotide sequence ID" value="NZ_JBHSOZ010000017.1"/>
</dbReference>
<dbReference type="Gene3D" id="3.40.50.150">
    <property type="entry name" value="Vaccinia Virus protein VP39"/>
    <property type="match status" value="1"/>
</dbReference>
<evidence type="ECO:0000259" key="1">
    <source>
        <dbReference type="Pfam" id="PF05175"/>
    </source>
</evidence>
<organism evidence="2 3">
    <name type="scientific">Thalassorhabdus alkalitolerans</name>
    <dbReference type="NCBI Taxonomy" id="2282697"/>
    <lineage>
        <taxon>Bacteria</taxon>
        <taxon>Bacillati</taxon>
        <taxon>Bacillota</taxon>
        <taxon>Bacilli</taxon>
        <taxon>Bacillales</taxon>
        <taxon>Bacillaceae</taxon>
        <taxon>Thalassorhabdus</taxon>
    </lineage>
</organism>
<keyword evidence="2" id="KW-0808">Transferase</keyword>
<dbReference type="InterPro" id="IPR007848">
    <property type="entry name" value="Small_mtfrase_dom"/>
</dbReference>
<comment type="caution">
    <text evidence="2">The sequence shown here is derived from an EMBL/GenBank/DDBJ whole genome shotgun (WGS) entry which is preliminary data.</text>
</comment>
<dbReference type="SUPFAM" id="SSF53335">
    <property type="entry name" value="S-adenosyl-L-methionine-dependent methyltransferases"/>
    <property type="match status" value="1"/>
</dbReference>
<protein>
    <submittedName>
        <fullName evidence="2">tRNA1(Val) (Adenine(37)-N6)-methyltransferase</fullName>
        <ecNumber evidence="2">2.1.1.223</ecNumber>
    </submittedName>
</protein>
<proteinExistence type="predicted"/>
<dbReference type="GO" id="GO:0008168">
    <property type="term" value="F:methyltransferase activity"/>
    <property type="evidence" value="ECO:0007669"/>
    <property type="project" value="UniProtKB-KW"/>
</dbReference>
<evidence type="ECO:0000313" key="2">
    <source>
        <dbReference type="EMBL" id="MFC5714438.1"/>
    </source>
</evidence>
<dbReference type="Proteomes" id="UP001596142">
    <property type="component" value="Unassembled WGS sequence"/>
</dbReference>
<accession>A0ABW0YPL4</accession>
<keyword evidence="3" id="KW-1185">Reference proteome</keyword>
<dbReference type="PANTHER" id="PTHR47739:SF1">
    <property type="entry name" value="TRNA1(VAL) (ADENINE(37)-N6)-METHYLTRANSFERASE"/>
    <property type="match status" value="1"/>
</dbReference>
<dbReference type="CDD" id="cd02440">
    <property type="entry name" value="AdoMet_MTases"/>
    <property type="match status" value="1"/>
</dbReference>
<dbReference type="GO" id="GO:0032259">
    <property type="term" value="P:methylation"/>
    <property type="evidence" value="ECO:0007669"/>
    <property type="project" value="UniProtKB-KW"/>
</dbReference>
<gene>
    <name evidence="2" type="ORF">ACFPU1_16965</name>
</gene>
<dbReference type="EMBL" id="JBHSOZ010000017">
    <property type="protein sequence ID" value="MFC5714438.1"/>
    <property type="molecule type" value="Genomic_DNA"/>
</dbReference>
<dbReference type="Pfam" id="PF05175">
    <property type="entry name" value="MTS"/>
    <property type="match status" value="1"/>
</dbReference>
<feature type="domain" description="Methyltransferase small" evidence="1">
    <location>
        <begin position="19"/>
        <end position="131"/>
    </location>
</feature>
<dbReference type="InterPro" id="IPR050210">
    <property type="entry name" value="tRNA_Adenine-N(6)_MTase"/>
</dbReference>
<sequence>MKEVKEGERLDYINKGRLQIIQSPSVFSFSIDAVLLARFASVPRTKGNIIDFCSGNGIIPLVLTERSQVPILGVEIQPLLCDMARRSVQINKKEKQVTIKQGDIITVAKEAGSAKFDLVTCNPPYFATKGEKEYNENPHLAIARHEIYCSLEEVIHACSQVVKQKGKVAMVHRPERLSEMITLFEKHRIAPKRVKFIHPKKDRDANIVLLEGIKDGKPGMACLPPLFVYDEKGSYTKEFQNYYEGK</sequence>
<dbReference type="PANTHER" id="PTHR47739">
    <property type="entry name" value="TRNA1(VAL) (ADENINE(37)-N6)-METHYLTRANSFERASE"/>
    <property type="match status" value="1"/>
</dbReference>
<name>A0ABW0YPL4_9BACI</name>
<keyword evidence="2" id="KW-0489">Methyltransferase</keyword>